<dbReference type="eggNOG" id="KOG1075">
    <property type="taxonomic scope" value="Eukaryota"/>
</dbReference>
<accession>A0A0D2ZXT9</accession>
<dbReference type="AlphaFoldDB" id="A0A0D2ZXT9"/>
<keyword evidence="2" id="KW-1185">Reference proteome</keyword>
<dbReference type="PANTHER" id="PTHR35218">
    <property type="entry name" value="RNASE H DOMAIN-CONTAINING PROTEIN"/>
    <property type="match status" value="1"/>
</dbReference>
<organism evidence="1 2">
    <name type="scientific">Brassica oleracea var. oleracea</name>
    <dbReference type="NCBI Taxonomy" id="109376"/>
    <lineage>
        <taxon>Eukaryota</taxon>
        <taxon>Viridiplantae</taxon>
        <taxon>Streptophyta</taxon>
        <taxon>Embryophyta</taxon>
        <taxon>Tracheophyta</taxon>
        <taxon>Spermatophyta</taxon>
        <taxon>Magnoliopsida</taxon>
        <taxon>eudicotyledons</taxon>
        <taxon>Gunneridae</taxon>
        <taxon>Pentapetalae</taxon>
        <taxon>rosids</taxon>
        <taxon>malvids</taxon>
        <taxon>Brassicales</taxon>
        <taxon>Brassicaceae</taxon>
        <taxon>Brassiceae</taxon>
        <taxon>Brassica</taxon>
    </lineage>
</organism>
<dbReference type="Gramene" id="Bo06502s010.1">
    <property type="protein sequence ID" value="Bo06502s010.1"/>
    <property type="gene ID" value="Bo06502s010"/>
</dbReference>
<evidence type="ECO:0008006" key="3">
    <source>
        <dbReference type="Google" id="ProtNLM"/>
    </source>
</evidence>
<dbReference type="Gene3D" id="3.60.10.10">
    <property type="entry name" value="Endonuclease/exonuclease/phosphatase"/>
    <property type="match status" value="1"/>
</dbReference>
<dbReference type="PANTHER" id="PTHR35218:SF7">
    <property type="entry name" value="ENDONUCLEASE_EXONUCLEASE_PHOSPHATASE"/>
    <property type="match status" value="1"/>
</dbReference>
<dbReference type="Proteomes" id="UP000032141">
    <property type="component" value="Unassembled WGS sequence"/>
</dbReference>
<dbReference type="SUPFAM" id="SSF56219">
    <property type="entry name" value="DNase I-like"/>
    <property type="match status" value="1"/>
</dbReference>
<dbReference type="EnsemblPlants" id="Bo06502s010.1">
    <property type="protein sequence ID" value="Bo06502s010.1"/>
    <property type="gene ID" value="Bo06502s010"/>
</dbReference>
<evidence type="ECO:0000313" key="2">
    <source>
        <dbReference type="Proteomes" id="UP000032141"/>
    </source>
</evidence>
<evidence type="ECO:0000313" key="1">
    <source>
        <dbReference type="EnsemblPlants" id="Bo06502s010.1"/>
    </source>
</evidence>
<dbReference type="OMA" id="GRIWICW"/>
<dbReference type="HOGENOM" id="CLU_1699990_0_0_1"/>
<reference evidence="1" key="2">
    <citation type="submission" date="2015-06" db="UniProtKB">
        <authorList>
            <consortium name="EnsemblPlants"/>
        </authorList>
    </citation>
    <scope>IDENTIFICATION</scope>
</reference>
<sequence>MLFGCLLETRVREKKAERIINSVFKSWSSLTNYEHNVSGRIWLVWRDSVRTTPVFKSDQMITCSVALKETEKEFFCTFIYARNTVEERKQLWDDLCDHHSTPLFQGKAWMIMGDFNEILAGEEHSGYEQTPNLPQGMQDFQKTARFYLLTDLGSQ</sequence>
<dbReference type="InterPro" id="IPR036691">
    <property type="entry name" value="Endo/exonu/phosph_ase_sf"/>
</dbReference>
<name>A0A0D2ZXT9_BRAOL</name>
<proteinExistence type="predicted"/>
<reference evidence="1" key="1">
    <citation type="journal article" date="2014" name="Genome Biol.">
        <title>Transcriptome and methylome profiling reveals relics of genome dominance in the mesopolyploid Brassica oleracea.</title>
        <authorList>
            <person name="Parkin I.A."/>
            <person name="Koh C."/>
            <person name="Tang H."/>
            <person name="Robinson S.J."/>
            <person name="Kagale S."/>
            <person name="Clarke W.E."/>
            <person name="Town C.D."/>
            <person name="Nixon J."/>
            <person name="Krishnakumar V."/>
            <person name="Bidwell S.L."/>
            <person name="Denoeud F."/>
            <person name="Belcram H."/>
            <person name="Links M.G."/>
            <person name="Just J."/>
            <person name="Clarke C."/>
            <person name="Bender T."/>
            <person name="Huebert T."/>
            <person name="Mason A.S."/>
            <person name="Pires J.C."/>
            <person name="Barker G."/>
            <person name="Moore J."/>
            <person name="Walley P.G."/>
            <person name="Manoli S."/>
            <person name="Batley J."/>
            <person name="Edwards D."/>
            <person name="Nelson M.N."/>
            <person name="Wang X."/>
            <person name="Paterson A.H."/>
            <person name="King G."/>
            <person name="Bancroft I."/>
            <person name="Chalhoub B."/>
            <person name="Sharpe A.G."/>
        </authorList>
    </citation>
    <scope>NUCLEOTIDE SEQUENCE [LARGE SCALE GENOMIC DNA]</scope>
    <source>
        <strain evidence="1">cv. TO1000</strain>
    </source>
</reference>
<protein>
    <recommendedName>
        <fullName evidence="3">Endonuclease/exonuclease/phosphatase domain-containing protein</fullName>
    </recommendedName>
</protein>